<evidence type="ECO:0000313" key="1">
    <source>
        <dbReference type="EMBL" id="GAA4834933.1"/>
    </source>
</evidence>
<dbReference type="EMBL" id="BAABJX010000030">
    <property type="protein sequence ID" value="GAA4834933.1"/>
    <property type="molecule type" value="Genomic_DNA"/>
</dbReference>
<keyword evidence="2" id="KW-1185">Reference proteome</keyword>
<evidence type="ECO:0000313" key="2">
    <source>
        <dbReference type="Proteomes" id="UP001500298"/>
    </source>
</evidence>
<dbReference type="RefSeq" id="WP_345371465.1">
    <property type="nucleotide sequence ID" value="NZ_BAABJX010000030.1"/>
</dbReference>
<name>A0ABP9D8P4_9BACT</name>
<dbReference type="InterPro" id="IPR010281">
    <property type="entry name" value="DUF885"/>
</dbReference>
<dbReference type="PANTHER" id="PTHR33361:SF16">
    <property type="entry name" value="DUF885 DOMAIN-CONTAINING PROTEIN"/>
    <property type="match status" value="1"/>
</dbReference>
<dbReference type="Proteomes" id="UP001500298">
    <property type="component" value="Unassembled WGS sequence"/>
</dbReference>
<dbReference type="Pfam" id="PF05960">
    <property type="entry name" value="DUF885"/>
    <property type="match status" value="1"/>
</dbReference>
<proteinExistence type="predicted"/>
<reference evidence="2" key="1">
    <citation type="journal article" date="2019" name="Int. J. Syst. Evol. Microbiol.">
        <title>The Global Catalogue of Microorganisms (GCM) 10K type strain sequencing project: providing services to taxonomists for standard genome sequencing and annotation.</title>
        <authorList>
            <consortium name="The Broad Institute Genomics Platform"/>
            <consortium name="The Broad Institute Genome Sequencing Center for Infectious Disease"/>
            <person name="Wu L."/>
            <person name="Ma J."/>
        </authorList>
    </citation>
    <scope>NUCLEOTIDE SEQUENCE [LARGE SCALE GENOMIC DNA]</scope>
    <source>
        <strain evidence="2">JCM 18326</strain>
    </source>
</reference>
<accession>A0ABP9D8P4</accession>
<protein>
    <submittedName>
        <fullName evidence="1">DUF885 domain-containing protein</fullName>
    </submittedName>
</protein>
<comment type="caution">
    <text evidence="1">The sequence shown here is derived from an EMBL/GenBank/DDBJ whole genome shotgun (WGS) entry which is preliminary data.</text>
</comment>
<sequence length="601" mass="68686">MLKRTKLAVSAAILLTAFNSCKPSSEYANENEKANAFFQRVYDEELALSPMMQTMKGLKTNYGQWDDFSEEGEKKHLELTKVHLQFLQDSIDVSQLSKEEKLSYDLMEQRLKNAIKDYSFRHISYPVNQMHGVQAEIPAFLIGFHSISTIEEAKAYISRLEGITPLMEQIVSQLQTREEKGVLLPDFLYPKVLSDCRNIISGAPFEGEQPGALYGDFIKKVDALDIEDAKKEALKTEAATALTTHVKPAYEQLISVLEKEEKQATADAGVWRFEQGDEFYAFALQQTTTTDLTAEQIHEKGLQEVKRIHGEMRAIMEKVGFKGDLQEFFQFMKEDPQFYLPDTEEGKAQYLKEATALVDSIKSRLDEVFITKPKADMIVKRVEAFREKTAGKAFYNSPAEDGSRPGYYYANLYDMKQMPIYEMEALAFHEGIPGHHMQIAIAQELQNVPEFRKNSFYTAYVEGWGLYSEFVPKEMGFYSDPYSDFGRLAMELWRACRLVVDTGIHSKKWTREEGINYYSSNTPAAYGACEKMVDRHIVMPSQATAYKIGMLKILELRENAKKTLGEQFDIREFHDVVLTNGAVPLNVLEVLVQEWIDSKKS</sequence>
<dbReference type="PANTHER" id="PTHR33361">
    <property type="entry name" value="GLR0591 PROTEIN"/>
    <property type="match status" value="1"/>
</dbReference>
<gene>
    <name evidence="1" type="ORF">GCM10023331_20210</name>
</gene>
<organism evidence="1 2">
    <name type="scientific">Algivirga pacifica</name>
    <dbReference type="NCBI Taxonomy" id="1162670"/>
    <lineage>
        <taxon>Bacteria</taxon>
        <taxon>Pseudomonadati</taxon>
        <taxon>Bacteroidota</taxon>
        <taxon>Cytophagia</taxon>
        <taxon>Cytophagales</taxon>
        <taxon>Flammeovirgaceae</taxon>
        <taxon>Algivirga</taxon>
    </lineage>
</organism>